<dbReference type="RefSeq" id="WP_128564746.1">
    <property type="nucleotide sequence ID" value="NZ_BPQH01000031.1"/>
</dbReference>
<dbReference type="Proteomes" id="UP001055167">
    <property type="component" value="Unassembled WGS sequence"/>
</dbReference>
<reference evidence="1" key="1">
    <citation type="journal article" date="2021" name="Front. Microbiol.">
        <title>Comprehensive Comparative Genomics and Phenotyping of Methylobacterium Species.</title>
        <authorList>
            <person name="Alessa O."/>
            <person name="Ogura Y."/>
            <person name="Fujitani Y."/>
            <person name="Takami H."/>
            <person name="Hayashi T."/>
            <person name="Sahin N."/>
            <person name="Tani A."/>
        </authorList>
    </citation>
    <scope>NUCLEOTIDE SEQUENCE</scope>
    <source>
        <strain evidence="1">KCTC 52305</strain>
    </source>
</reference>
<evidence type="ECO:0000313" key="1">
    <source>
        <dbReference type="EMBL" id="GJD53544.1"/>
    </source>
</evidence>
<protein>
    <submittedName>
        <fullName evidence="1">Uncharacterized protein</fullName>
    </submittedName>
</protein>
<reference evidence="1" key="2">
    <citation type="submission" date="2021-08" db="EMBL/GenBank/DDBJ databases">
        <authorList>
            <person name="Tani A."/>
            <person name="Ola A."/>
            <person name="Ogura Y."/>
            <person name="Katsura K."/>
            <person name="Hayashi T."/>
        </authorList>
    </citation>
    <scope>NUCLEOTIDE SEQUENCE</scope>
    <source>
        <strain evidence="1">KCTC 52305</strain>
    </source>
</reference>
<organism evidence="1 2">
    <name type="scientific">Methylobacterium crusticola</name>
    <dbReference type="NCBI Taxonomy" id="1697972"/>
    <lineage>
        <taxon>Bacteria</taxon>
        <taxon>Pseudomonadati</taxon>
        <taxon>Pseudomonadota</taxon>
        <taxon>Alphaproteobacteria</taxon>
        <taxon>Hyphomicrobiales</taxon>
        <taxon>Methylobacteriaceae</taxon>
        <taxon>Methylobacterium</taxon>
    </lineage>
</organism>
<keyword evidence="2" id="KW-1185">Reference proteome</keyword>
<evidence type="ECO:0000313" key="2">
    <source>
        <dbReference type="Proteomes" id="UP001055167"/>
    </source>
</evidence>
<gene>
    <name evidence="1" type="ORF">OPKNFCMD_6321</name>
</gene>
<proteinExistence type="predicted"/>
<name>A0ABQ4R8W0_9HYPH</name>
<dbReference type="EMBL" id="BPQH01000031">
    <property type="protein sequence ID" value="GJD53544.1"/>
    <property type="molecule type" value="Genomic_DNA"/>
</dbReference>
<sequence>MTPAGRAPHARSLLSRTWKVAALLVVTSLGATQYMAERSRPAAAPRFSATAGLRAPVEPEVTGSLGPAAAQVRLDPCAAPRRP</sequence>
<comment type="caution">
    <text evidence="1">The sequence shown here is derived from an EMBL/GenBank/DDBJ whole genome shotgun (WGS) entry which is preliminary data.</text>
</comment>
<accession>A0ABQ4R8W0</accession>